<dbReference type="EMBL" id="CM051407">
    <property type="protein sequence ID" value="KAJ4700665.1"/>
    <property type="molecule type" value="Genomic_DNA"/>
</dbReference>
<keyword evidence="2" id="KW-1185">Reference proteome</keyword>
<evidence type="ECO:0000313" key="1">
    <source>
        <dbReference type="EMBL" id="KAJ4700665.1"/>
    </source>
</evidence>
<protein>
    <submittedName>
        <fullName evidence="1">Adenine nucleotide alpha hydrolases-like superfamily protein</fullName>
    </submittedName>
</protein>
<reference evidence="1 2" key="1">
    <citation type="journal article" date="2023" name="Science">
        <title>Complex scaffold remodeling in plant triterpene biosynthesis.</title>
        <authorList>
            <person name="De La Pena R."/>
            <person name="Hodgson H."/>
            <person name="Liu J.C."/>
            <person name="Stephenson M.J."/>
            <person name="Martin A.C."/>
            <person name="Owen C."/>
            <person name="Harkess A."/>
            <person name="Leebens-Mack J."/>
            <person name="Jimenez L.E."/>
            <person name="Osbourn A."/>
            <person name="Sattely E.S."/>
        </authorList>
    </citation>
    <scope>NUCLEOTIDE SEQUENCE [LARGE SCALE GENOMIC DNA]</scope>
    <source>
        <strain evidence="2">cv. JPN11</strain>
        <tissue evidence="1">Leaf</tissue>
    </source>
</reference>
<gene>
    <name evidence="1" type="ORF">OWV82_024009</name>
</gene>
<dbReference type="Proteomes" id="UP001164539">
    <property type="component" value="Chromosome 14"/>
</dbReference>
<evidence type="ECO:0000313" key="2">
    <source>
        <dbReference type="Proteomes" id="UP001164539"/>
    </source>
</evidence>
<name>A0ACC1WRT0_MELAZ</name>
<organism evidence="1 2">
    <name type="scientific">Melia azedarach</name>
    <name type="common">Chinaberry tree</name>
    <dbReference type="NCBI Taxonomy" id="155640"/>
    <lineage>
        <taxon>Eukaryota</taxon>
        <taxon>Viridiplantae</taxon>
        <taxon>Streptophyta</taxon>
        <taxon>Embryophyta</taxon>
        <taxon>Tracheophyta</taxon>
        <taxon>Spermatophyta</taxon>
        <taxon>Magnoliopsida</taxon>
        <taxon>eudicotyledons</taxon>
        <taxon>Gunneridae</taxon>
        <taxon>Pentapetalae</taxon>
        <taxon>rosids</taxon>
        <taxon>malvids</taxon>
        <taxon>Sapindales</taxon>
        <taxon>Meliaceae</taxon>
        <taxon>Melia</taxon>
    </lineage>
</organism>
<comment type="caution">
    <text evidence="1">The sequence shown here is derived from an EMBL/GenBank/DDBJ whole genome shotgun (WGS) entry which is preliminary data.</text>
</comment>
<sequence>MSSSVSYLRQLSSGRETYKSTSWRWGTTTSTTTTTNYYHSGGGCGESQMEELNNMYGGDNGGAGGMVVKKRVMVLVDQSSHSKHAMMWALTHVANQGDLLTLLHIIPHNNNNNNNSSSSSSSSPPFVANSLGALCKACKPEVEVEALVIQGPKLATVISQVKKLEVSVLVLGQKKPSPFINCFCGTSSTEEFVEQCIKNADCLTVGVRKQSNGMGGYIISTRWQKNFWLLA</sequence>
<accession>A0ACC1WRT0</accession>
<proteinExistence type="predicted"/>